<dbReference type="RefSeq" id="XP_003033456.1">
    <property type="nucleotide sequence ID" value="XM_003033410.1"/>
</dbReference>
<dbReference type="Proteomes" id="UP000007431">
    <property type="component" value="Unassembled WGS sequence"/>
</dbReference>
<dbReference type="AlphaFoldDB" id="D8Q1T1"/>
<feature type="compositionally biased region" description="Polar residues" evidence="1">
    <location>
        <begin position="79"/>
        <end position="88"/>
    </location>
</feature>
<dbReference type="VEuPathDB" id="FungiDB:SCHCODRAFT_01040298"/>
<dbReference type="InParanoid" id="D8Q1T1"/>
<feature type="non-terminal residue" evidence="2">
    <location>
        <position position="88"/>
    </location>
</feature>
<name>D8Q1T1_SCHCM</name>
<protein>
    <submittedName>
        <fullName evidence="2">Expressed protein</fullName>
    </submittedName>
</protein>
<evidence type="ECO:0000313" key="2">
    <source>
        <dbReference type="EMBL" id="EFI98553.1"/>
    </source>
</evidence>
<dbReference type="GeneID" id="9596004"/>
<feature type="compositionally biased region" description="Pro residues" evidence="1">
    <location>
        <begin position="42"/>
        <end position="54"/>
    </location>
</feature>
<sequence>MNCVGYQYVYACVLGFVLLLRPRPSPLHHPLLPCVAPPPRLASPRLTPLPPSSPRPGVQSPSPLESGRGLAMCRGTQLVAPTTTPSPH</sequence>
<feature type="region of interest" description="Disordered" evidence="1">
    <location>
        <begin position="42"/>
        <end position="88"/>
    </location>
</feature>
<evidence type="ECO:0000256" key="1">
    <source>
        <dbReference type="SAM" id="MobiDB-lite"/>
    </source>
</evidence>
<organism evidence="3">
    <name type="scientific">Schizophyllum commune (strain H4-8 / FGSC 9210)</name>
    <name type="common">Split gill fungus</name>
    <dbReference type="NCBI Taxonomy" id="578458"/>
    <lineage>
        <taxon>Eukaryota</taxon>
        <taxon>Fungi</taxon>
        <taxon>Dikarya</taxon>
        <taxon>Basidiomycota</taxon>
        <taxon>Agaricomycotina</taxon>
        <taxon>Agaricomycetes</taxon>
        <taxon>Agaricomycetidae</taxon>
        <taxon>Agaricales</taxon>
        <taxon>Schizophyllaceae</taxon>
        <taxon>Schizophyllum</taxon>
    </lineage>
</organism>
<dbReference type="HOGENOM" id="CLU_2475101_0_0_1"/>
<dbReference type="KEGG" id="scm:SCHCO_01040298"/>
<evidence type="ECO:0000313" key="3">
    <source>
        <dbReference type="Proteomes" id="UP000007431"/>
    </source>
</evidence>
<gene>
    <name evidence="2" type="ORF">SCHCODRAFT_85068</name>
</gene>
<keyword evidence="3" id="KW-1185">Reference proteome</keyword>
<dbReference type="EMBL" id="GL377305">
    <property type="protein sequence ID" value="EFI98553.1"/>
    <property type="molecule type" value="Genomic_DNA"/>
</dbReference>
<proteinExistence type="predicted"/>
<reference evidence="2 3" key="1">
    <citation type="journal article" date="2010" name="Nat. Biotechnol.">
        <title>Genome sequence of the model mushroom Schizophyllum commune.</title>
        <authorList>
            <person name="Ohm R.A."/>
            <person name="de Jong J.F."/>
            <person name="Lugones L.G."/>
            <person name="Aerts A."/>
            <person name="Kothe E."/>
            <person name="Stajich J.E."/>
            <person name="de Vries R.P."/>
            <person name="Record E."/>
            <person name="Levasseur A."/>
            <person name="Baker S.E."/>
            <person name="Bartholomew K.A."/>
            <person name="Coutinho P.M."/>
            <person name="Erdmann S."/>
            <person name="Fowler T.J."/>
            <person name="Gathman A.C."/>
            <person name="Lombard V."/>
            <person name="Henrissat B."/>
            <person name="Knabe N."/>
            <person name="Kuees U."/>
            <person name="Lilly W.W."/>
            <person name="Lindquist E."/>
            <person name="Lucas S."/>
            <person name="Magnuson J.K."/>
            <person name="Piumi F."/>
            <person name="Raudaskoski M."/>
            <person name="Salamov A."/>
            <person name="Schmutz J."/>
            <person name="Schwarze F.W.M.R."/>
            <person name="vanKuyk P.A."/>
            <person name="Horton J.S."/>
            <person name="Grigoriev I.V."/>
            <person name="Woesten H.A.B."/>
        </authorList>
    </citation>
    <scope>NUCLEOTIDE SEQUENCE [LARGE SCALE GENOMIC DNA]</scope>
    <source>
        <strain evidence="3">H4-8 / FGSC 9210</strain>
    </source>
</reference>
<accession>D8Q1T1</accession>